<evidence type="ECO:0000256" key="2">
    <source>
        <dbReference type="ARBA" id="ARBA00022801"/>
    </source>
</evidence>
<keyword evidence="1 4" id="KW-0145">Chemotaxis</keyword>
<dbReference type="SUPFAM" id="SSF52172">
    <property type="entry name" value="CheY-like"/>
    <property type="match status" value="1"/>
</dbReference>
<evidence type="ECO:0000256" key="4">
    <source>
        <dbReference type="HAMAP-Rule" id="MF_00099"/>
    </source>
</evidence>
<dbReference type="EMBL" id="JBHSAB010000026">
    <property type="protein sequence ID" value="MFC3909605.1"/>
    <property type="molecule type" value="Genomic_DNA"/>
</dbReference>
<feature type="domain" description="CheB-type methylesterase" evidence="8">
    <location>
        <begin position="157"/>
        <end position="349"/>
    </location>
</feature>
<accession>A0ABV8CHX3</accession>
<dbReference type="Pfam" id="PF01339">
    <property type="entry name" value="CheB_methylest"/>
    <property type="match status" value="1"/>
</dbReference>
<comment type="catalytic activity">
    <reaction evidence="3 4">
        <text>[protein]-L-glutamate 5-O-methyl ester + H2O = L-glutamyl-[protein] + methanol + H(+)</text>
        <dbReference type="Rhea" id="RHEA:23236"/>
        <dbReference type="Rhea" id="RHEA-COMP:10208"/>
        <dbReference type="Rhea" id="RHEA-COMP:10311"/>
        <dbReference type="ChEBI" id="CHEBI:15377"/>
        <dbReference type="ChEBI" id="CHEBI:15378"/>
        <dbReference type="ChEBI" id="CHEBI:17790"/>
        <dbReference type="ChEBI" id="CHEBI:29973"/>
        <dbReference type="ChEBI" id="CHEBI:82795"/>
        <dbReference type="EC" id="3.1.1.61"/>
    </reaction>
</comment>
<feature type="modified residue" description="4-aspartylphosphate" evidence="4 6">
    <location>
        <position position="56"/>
    </location>
</feature>
<evidence type="ECO:0000313" key="9">
    <source>
        <dbReference type="EMBL" id="MFC3909605.1"/>
    </source>
</evidence>
<feature type="active site" evidence="4 5">
    <location>
        <position position="291"/>
    </location>
</feature>
<gene>
    <name evidence="4" type="primary">cheB</name>
    <name evidence="9" type="ORF">ACFORL_11045</name>
</gene>
<dbReference type="PIRSF" id="PIRSF000876">
    <property type="entry name" value="RR_chemtxs_CheB"/>
    <property type="match status" value="1"/>
</dbReference>
<dbReference type="InterPro" id="IPR001789">
    <property type="entry name" value="Sig_transdc_resp-reg_receiver"/>
</dbReference>
<sequence>MSKIKVMIIDDSALMRRIINTLLSKDPDIEVVGSISNAVYALNMIERLQPDIITLDIEMPGMDGLTALTELRKKYPELPVIMCSSLTLNGATVTLEALNRGANDYVTKPSSSGSAKDSFEQMSQDLLYKIKGLTSHLVKAAPQPVVAKPQTTSSSEPRAIHVLAIGVSTGGPNALTELLPKLPRDFPVPVVIVQHMPPVFTKILAENLSKKSALDVKEAVDGDILTPGTIFIAPGNYHMTVARDGLQTRLRLNQDPPENFCRPAVDVLFRSVAALYGKNTLSVIMTGMGQDGMLGCKEIKQEGGLVIIQDQASSVVWGMPGAVYKEQLADAVYPLTDLGGAIVQCVNRKGLLI</sequence>
<evidence type="ECO:0000256" key="6">
    <source>
        <dbReference type="PROSITE-ProRule" id="PRU00169"/>
    </source>
</evidence>
<dbReference type="InterPro" id="IPR000673">
    <property type="entry name" value="Sig_transdc_resp-reg_Me-estase"/>
</dbReference>
<dbReference type="Proteomes" id="UP001595758">
    <property type="component" value="Unassembled WGS sequence"/>
</dbReference>
<comment type="domain">
    <text evidence="4">Contains a C-terminal catalytic domain, and an N-terminal region which modulates catalytic activity.</text>
</comment>
<comment type="catalytic activity">
    <reaction evidence="4">
        <text>L-glutaminyl-[protein] + H2O = L-glutamyl-[protein] + NH4(+)</text>
        <dbReference type="Rhea" id="RHEA:16441"/>
        <dbReference type="Rhea" id="RHEA-COMP:10207"/>
        <dbReference type="Rhea" id="RHEA-COMP:10208"/>
        <dbReference type="ChEBI" id="CHEBI:15377"/>
        <dbReference type="ChEBI" id="CHEBI:28938"/>
        <dbReference type="ChEBI" id="CHEBI:29973"/>
        <dbReference type="ChEBI" id="CHEBI:30011"/>
        <dbReference type="EC" id="3.5.1.44"/>
    </reaction>
</comment>
<keyword evidence="4" id="KW-0963">Cytoplasm</keyword>
<comment type="function">
    <text evidence="4">Involved in chemotaxis. Part of a chemotaxis signal transduction system that modulates chemotaxis in response to various stimuli. Catalyzes the demethylation of specific methylglutamate residues introduced into the chemoreceptors (methyl-accepting chemotaxis proteins or MCP) by CheR. Also mediates the irreversible deamidation of specific glutamine residues to glutamic acid.</text>
</comment>
<protein>
    <recommendedName>
        <fullName evidence="4">Protein-glutamate methylesterase/protein-glutamine glutaminase</fullName>
        <ecNumber evidence="4">3.1.1.61</ecNumber>
        <ecNumber evidence="4">3.5.1.44</ecNumber>
    </recommendedName>
</protein>
<dbReference type="RefSeq" id="WP_382343980.1">
    <property type="nucleotide sequence ID" value="NZ_JBHSAB010000026.1"/>
</dbReference>
<dbReference type="SUPFAM" id="SSF52738">
    <property type="entry name" value="Methylesterase CheB, C-terminal domain"/>
    <property type="match status" value="1"/>
</dbReference>
<keyword evidence="2 4" id="KW-0378">Hydrolase</keyword>
<feature type="active site" evidence="4 5">
    <location>
        <position position="195"/>
    </location>
</feature>
<dbReference type="EC" id="3.5.1.44" evidence="4"/>
<evidence type="ECO:0000256" key="5">
    <source>
        <dbReference type="PROSITE-ProRule" id="PRU00050"/>
    </source>
</evidence>
<feature type="domain" description="Response regulatory" evidence="7">
    <location>
        <begin position="5"/>
        <end position="123"/>
    </location>
</feature>
<dbReference type="PANTHER" id="PTHR42872">
    <property type="entry name" value="PROTEIN-GLUTAMATE METHYLESTERASE/PROTEIN-GLUTAMINE GLUTAMINASE"/>
    <property type="match status" value="1"/>
</dbReference>
<dbReference type="Gene3D" id="3.40.50.180">
    <property type="entry name" value="Methylesterase CheB, C-terminal domain"/>
    <property type="match status" value="1"/>
</dbReference>
<dbReference type="InterPro" id="IPR035909">
    <property type="entry name" value="CheB_C"/>
</dbReference>
<evidence type="ECO:0000259" key="7">
    <source>
        <dbReference type="PROSITE" id="PS50110"/>
    </source>
</evidence>
<dbReference type="EC" id="3.1.1.61" evidence="4"/>
<dbReference type="NCBIfam" id="NF001965">
    <property type="entry name" value="PRK00742.1"/>
    <property type="match status" value="1"/>
</dbReference>
<evidence type="ECO:0000313" key="10">
    <source>
        <dbReference type="Proteomes" id="UP001595758"/>
    </source>
</evidence>
<dbReference type="CDD" id="cd17541">
    <property type="entry name" value="REC_CheB-like"/>
    <property type="match status" value="1"/>
</dbReference>
<keyword evidence="10" id="KW-1185">Reference proteome</keyword>
<dbReference type="InterPro" id="IPR008248">
    <property type="entry name" value="CheB-like"/>
</dbReference>
<name>A0ABV8CHX3_9GAMM</name>
<dbReference type="PROSITE" id="PS50110">
    <property type="entry name" value="RESPONSE_REGULATORY"/>
    <property type="match status" value="1"/>
</dbReference>
<dbReference type="GO" id="GO:0008984">
    <property type="term" value="F:protein-glutamate methylesterase activity"/>
    <property type="evidence" value="ECO:0007669"/>
    <property type="project" value="UniProtKB-EC"/>
</dbReference>
<reference evidence="10" key="1">
    <citation type="journal article" date="2019" name="Int. J. Syst. Evol. Microbiol.">
        <title>The Global Catalogue of Microorganisms (GCM) 10K type strain sequencing project: providing services to taxonomists for standard genome sequencing and annotation.</title>
        <authorList>
            <consortium name="The Broad Institute Genomics Platform"/>
            <consortium name="The Broad Institute Genome Sequencing Center for Infectious Disease"/>
            <person name="Wu L."/>
            <person name="Ma J."/>
        </authorList>
    </citation>
    <scope>NUCLEOTIDE SEQUENCE [LARGE SCALE GENOMIC DNA]</scope>
    <source>
        <strain evidence="10">CCUG 59858</strain>
    </source>
</reference>
<keyword evidence="4 6" id="KW-0597">Phosphoprotein</keyword>
<dbReference type="PROSITE" id="PS50122">
    <property type="entry name" value="CHEB"/>
    <property type="match status" value="1"/>
</dbReference>
<evidence type="ECO:0000256" key="3">
    <source>
        <dbReference type="ARBA" id="ARBA00048267"/>
    </source>
</evidence>
<proteinExistence type="inferred from homology"/>
<comment type="caution">
    <text evidence="9">The sequence shown here is derived from an EMBL/GenBank/DDBJ whole genome shotgun (WGS) entry which is preliminary data.</text>
</comment>
<dbReference type="SMART" id="SM00448">
    <property type="entry name" value="REC"/>
    <property type="match status" value="1"/>
</dbReference>
<dbReference type="PANTHER" id="PTHR42872:SF3">
    <property type="entry name" value="PROTEIN-GLUTAMATE METHYLESTERASE_PROTEIN-GLUTAMINE GLUTAMINASE 1"/>
    <property type="match status" value="1"/>
</dbReference>
<evidence type="ECO:0000259" key="8">
    <source>
        <dbReference type="PROSITE" id="PS50122"/>
    </source>
</evidence>
<dbReference type="Gene3D" id="3.40.50.2300">
    <property type="match status" value="1"/>
</dbReference>
<organism evidence="9 10">
    <name type="scientific">Legionella dresdenensis</name>
    <dbReference type="NCBI Taxonomy" id="450200"/>
    <lineage>
        <taxon>Bacteria</taxon>
        <taxon>Pseudomonadati</taxon>
        <taxon>Pseudomonadota</taxon>
        <taxon>Gammaproteobacteria</taxon>
        <taxon>Legionellales</taxon>
        <taxon>Legionellaceae</taxon>
        <taxon>Legionella</taxon>
    </lineage>
</organism>
<dbReference type="CDD" id="cd16432">
    <property type="entry name" value="CheB_Rec"/>
    <property type="match status" value="1"/>
</dbReference>
<dbReference type="InterPro" id="IPR011006">
    <property type="entry name" value="CheY-like_superfamily"/>
</dbReference>
<dbReference type="Pfam" id="PF00072">
    <property type="entry name" value="Response_reg"/>
    <property type="match status" value="1"/>
</dbReference>
<dbReference type="HAMAP" id="MF_00099">
    <property type="entry name" value="CheB_chemtxs"/>
    <property type="match status" value="1"/>
</dbReference>
<comment type="subcellular location">
    <subcellularLocation>
        <location evidence="4">Cytoplasm</location>
    </subcellularLocation>
</comment>
<comment type="PTM">
    <text evidence="4">Phosphorylated by CheA. Phosphorylation of the N-terminal regulatory domain activates the methylesterase activity.</text>
</comment>
<feature type="active site" evidence="4 5">
    <location>
        <position position="168"/>
    </location>
</feature>
<comment type="similarity">
    <text evidence="4">Belongs to the CheB family.</text>
</comment>
<evidence type="ECO:0000256" key="1">
    <source>
        <dbReference type="ARBA" id="ARBA00022500"/>
    </source>
</evidence>